<comment type="subcellular location">
    <subcellularLocation>
        <location evidence="1">Cell membrane</location>
        <topology evidence="1">Multi-pass membrane protein</topology>
    </subcellularLocation>
</comment>
<dbReference type="Pfam" id="PF07690">
    <property type="entry name" value="MFS_1"/>
    <property type="match status" value="1"/>
</dbReference>
<proteinExistence type="predicted"/>
<feature type="transmembrane region" description="Helical" evidence="6">
    <location>
        <begin position="269"/>
        <end position="290"/>
    </location>
</feature>
<dbReference type="KEGG" id="sgrg:L0C25_09820"/>
<keyword evidence="4 6" id="KW-1133">Transmembrane helix</keyword>
<feature type="transmembrane region" description="Helical" evidence="6">
    <location>
        <begin position="112"/>
        <end position="139"/>
    </location>
</feature>
<dbReference type="EMBL" id="CP094970">
    <property type="protein sequence ID" value="UYM07348.1"/>
    <property type="molecule type" value="Genomic_DNA"/>
</dbReference>
<feature type="transmembrane region" description="Helical" evidence="6">
    <location>
        <begin position="302"/>
        <end position="324"/>
    </location>
</feature>
<keyword evidence="3 6" id="KW-0812">Transmembrane</keyword>
<evidence type="ECO:0000256" key="2">
    <source>
        <dbReference type="ARBA" id="ARBA00022475"/>
    </source>
</evidence>
<reference evidence="7" key="1">
    <citation type="submission" date="2022-01" db="EMBL/GenBank/DDBJ databases">
        <title>Nocardioidaceae gen. sp. A5X3R13.</title>
        <authorList>
            <person name="Lopez Marin M.A."/>
            <person name="Uhlik O."/>
        </authorList>
    </citation>
    <scope>NUCLEOTIDE SEQUENCE</scope>
    <source>
        <strain evidence="7">A5X3R13</strain>
    </source>
</reference>
<feature type="transmembrane region" description="Helical" evidence="6">
    <location>
        <begin position="84"/>
        <end position="106"/>
    </location>
</feature>
<feature type="transmembrane region" description="Helical" evidence="6">
    <location>
        <begin position="357"/>
        <end position="379"/>
    </location>
</feature>
<keyword evidence="8" id="KW-1185">Reference proteome</keyword>
<dbReference type="GO" id="GO:0005886">
    <property type="term" value="C:plasma membrane"/>
    <property type="evidence" value="ECO:0007669"/>
    <property type="project" value="UniProtKB-SubCell"/>
</dbReference>
<dbReference type="SUPFAM" id="SSF103473">
    <property type="entry name" value="MFS general substrate transporter"/>
    <property type="match status" value="1"/>
</dbReference>
<organism evidence="7 8">
    <name type="scientific">Solicola gregarius</name>
    <dbReference type="NCBI Taxonomy" id="2908642"/>
    <lineage>
        <taxon>Bacteria</taxon>
        <taxon>Bacillati</taxon>
        <taxon>Actinomycetota</taxon>
        <taxon>Actinomycetes</taxon>
        <taxon>Propionibacteriales</taxon>
        <taxon>Nocardioidaceae</taxon>
        <taxon>Solicola</taxon>
    </lineage>
</organism>
<feature type="transmembrane region" description="Helical" evidence="6">
    <location>
        <begin position="52"/>
        <end position="72"/>
    </location>
</feature>
<accession>A0AA46YP80</accession>
<evidence type="ECO:0000313" key="8">
    <source>
        <dbReference type="Proteomes" id="UP001164390"/>
    </source>
</evidence>
<evidence type="ECO:0000256" key="1">
    <source>
        <dbReference type="ARBA" id="ARBA00004651"/>
    </source>
</evidence>
<dbReference type="Gene3D" id="1.20.1250.20">
    <property type="entry name" value="MFS general substrate transporter like domains"/>
    <property type="match status" value="1"/>
</dbReference>
<feature type="transmembrane region" description="Helical" evidence="6">
    <location>
        <begin position="178"/>
        <end position="195"/>
    </location>
</feature>
<feature type="transmembrane region" description="Helical" evidence="6">
    <location>
        <begin position="235"/>
        <end position="257"/>
    </location>
</feature>
<dbReference type="InterPro" id="IPR011701">
    <property type="entry name" value="MFS"/>
</dbReference>
<feature type="transmembrane region" description="Helical" evidence="6">
    <location>
        <begin position="151"/>
        <end position="172"/>
    </location>
</feature>
<evidence type="ECO:0000256" key="6">
    <source>
        <dbReference type="SAM" id="Phobius"/>
    </source>
</evidence>
<evidence type="ECO:0000313" key="7">
    <source>
        <dbReference type="EMBL" id="UYM07348.1"/>
    </source>
</evidence>
<sequence length="380" mass="39422">MSAADSIHDGLWTPGFRRLLAARLTSQCGDGVFQAGIAWLVLLSPDAQRTPASFVGVLALLLLPFSIVGPFAGVVLDRWRRRQILFVGQLLRVAAVCAVAFLSGVGGQRGTVLAYALVLVALGINRLLLAALSASVPYVVRRGRLVDANAIGPTAGTVSTGAGLAIGALVIATSATSSHVLLASTLVFVAAALIAKGFAPEALGPGAGARTPRLADAVVDLRAAYRHLSGRPRAWWALVRLGAFRFAFGWWAVWVFAETAASSADADAAASAIATAAGIGAAAVLTPLAARRWALDQWVRTLAIAMVAVALASAVADPAVMWAIQGFAFGIAGQTLKIQTDTIVQREVDESFLGRTFTLYDVTFNVTFVAGSLIGAIGYT</sequence>
<gene>
    <name evidence="7" type="ORF">L0C25_09820</name>
</gene>
<keyword evidence="5 6" id="KW-0472">Membrane</keyword>
<protein>
    <submittedName>
        <fullName evidence="7">MFS transporter</fullName>
    </submittedName>
</protein>
<evidence type="ECO:0000256" key="3">
    <source>
        <dbReference type="ARBA" id="ARBA00022692"/>
    </source>
</evidence>
<dbReference type="InterPro" id="IPR036259">
    <property type="entry name" value="MFS_trans_sf"/>
</dbReference>
<evidence type="ECO:0000256" key="5">
    <source>
        <dbReference type="ARBA" id="ARBA00023136"/>
    </source>
</evidence>
<dbReference type="AlphaFoldDB" id="A0AA46YP80"/>
<name>A0AA46YP80_9ACTN</name>
<dbReference type="PANTHER" id="PTHR23513:SF17">
    <property type="entry name" value="MEMBRANE PROTEIN"/>
    <property type="match status" value="1"/>
</dbReference>
<evidence type="ECO:0000256" key="4">
    <source>
        <dbReference type="ARBA" id="ARBA00022989"/>
    </source>
</evidence>
<dbReference type="RefSeq" id="WP_271636318.1">
    <property type="nucleotide sequence ID" value="NZ_CP094970.1"/>
</dbReference>
<keyword evidence="2" id="KW-1003">Cell membrane</keyword>
<dbReference type="GO" id="GO:0022857">
    <property type="term" value="F:transmembrane transporter activity"/>
    <property type="evidence" value="ECO:0007669"/>
    <property type="project" value="InterPro"/>
</dbReference>
<dbReference type="PANTHER" id="PTHR23513">
    <property type="entry name" value="INTEGRAL MEMBRANE EFFLUX PROTEIN-RELATED"/>
    <property type="match status" value="1"/>
</dbReference>
<dbReference type="Proteomes" id="UP001164390">
    <property type="component" value="Chromosome"/>
</dbReference>